<dbReference type="EMBL" id="CBTN010000014">
    <property type="protein sequence ID" value="CDH52712.1"/>
    <property type="molecule type" value="Genomic_DNA"/>
</dbReference>
<evidence type="ECO:0000256" key="2">
    <source>
        <dbReference type="ARBA" id="ARBA00022448"/>
    </source>
</evidence>
<sequence>MPSYISDSRLNGYEAAFCGATAGIVSRFVTAPLDVVKIRLQLQPHRTEFQLLKGAGKTSNGIKYTRILPTLKTILREEGIRGLYKGNLAAEYLYLLYNAVEFCAYREIELAVEKMDSNNKLPRSAKTFMAGMFAGSVATAATYPLDLLRTRFAMQGTKKHYTGLLQAIRLIHQTEGIRGFYWGVWPAVVQIMPYMGMVFMTYDGFATAFEKARENKILSEKHKPIHDAVSGALAGVISKSVVYPMDVTRKRLQVQGPYRKDYVIQSIPEYASRSWIKCMRLIAEQEGVSSLYKGLSVALIKVAPAISLTFFVYEKTKNAILDFKST</sequence>
<evidence type="ECO:0000256" key="8">
    <source>
        <dbReference type="PROSITE-ProRule" id="PRU00282"/>
    </source>
</evidence>
<keyword evidence="2 9" id="KW-0813">Transport</keyword>
<reference evidence="10" key="1">
    <citation type="submission" date="2013-08" db="EMBL/GenBank/DDBJ databases">
        <title>Gene expansion shapes genome architecture in the human pathogen Lichtheimia corymbifera: an evolutionary genomics analysis in the ancient terrestrial Mucorales (Mucoromycotina).</title>
        <authorList>
            <person name="Schwartze V.U."/>
            <person name="Winter S."/>
            <person name="Shelest E."/>
            <person name="Marcet-Houben M."/>
            <person name="Horn F."/>
            <person name="Wehner S."/>
            <person name="Hoffmann K."/>
            <person name="Riege K."/>
            <person name="Sammeth M."/>
            <person name="Nowrousian M."/>
            <person name="Valiante V."/>
            <person name="Linde J."/>
            <person name="Jacobsen I.D."/>
            <person name="Marz M."/>
            <person name="Brakhage A.A."/>
            <person name="Gabaldon T."/>
            <person name="Bocker S."/>
            <person name="Voigt K."/>
        </authorList>
    </citation>
    <scope>NUCLEOTIDE SEQUENCE [LARGE SCALE GENOMIC DNA]</scope>
    <source>
        <strain evidence="10">FSU 9682</strain>
    </source>
</reference>
<name>A0A068RSW0_9FUNG</name>
<evidence type="ECO:0000256" key="1">
    <source>
        <dbReference type="ARBA" id="ARBA00004225"/>
    </source>
</evidence>
<dbReference type="SUPFAM" id="SSF103506">
    <property type="entry name" value="Mitochondrial carrier"/>
    <property type="match status" value="1"/>
</dbReference>
<organism evidence="10 11">
    <name type="scientific">Lichtheimia corymbifera JMRC:FSU:9682</name>
    <dbReference type="NCBI Taxonomy" id="1263082"/>
    <lineage>
        <taxon>Eukaryota</taxon>
        <taxon>Fungi</taxon>
        <taxon>Fungi incertae sedis</taxon>
        <taxon>Mucoromycota</taxon>
        <taxon>Mucoromycotina</taxon>
        <taxon>Mucoromycetes</taxon>
        <taxon>Mucorales</taxon>
        <taxon>Lichtheimiaceae</taxon>
        <taxon>Lichtheimia</taxon>
    </lineage>
</organism>
<comment type="subcellular location">
    <subcellularLocation>
        <location evidence="1">Mitochondrion membrane</location>
        <topology evidence="1">Multi-pass membrane protein</topology>
    </subcellularLocation>
</comment>
<dbReference type="InterPro" id="IPR023395">
    <property type="entry name" value="MCP_dom_sf"/>
</dbReference>
<dbReference type="STRING" id="1263082.A0A068RSW0"/>
<keyword evidence="3 8" id="KW-0812">Transmembrane</keyword>
<dbReference type="Pfam" id="PF00153">
    <property type="entry name" value="Mito_carr"/>
    <property type="match status" value="3"/>
</dbReference>
<evidence type="ECO:0000256" key="7">
    <source>
        <dbReference type="ARBA" id="ARBA00023136"/>
    </source>
</evidence>
<keyword evidence="4" id="KW-0677">Repeat</keyword>
<keyword evidence="7 8" id="KW-0472">Membrane</keyword>
<dbReference type="GO" id="GO:0031966">
    <property type="term" value="C:mitochondrial membrane"/>
    <property type="evidence" value="ECO:0007669"/>
    <property type="project" value="UniProtKB-SubCell"/>
</dbReference>
<dbReference type="Proteomes" id="UP000027586">
    <property type="component" value="Unassembled WGS sequence"/>
</dbReference>
<keyword evidence="11" id="KW-1185">Reference proteome</keyword>
<feature type="repeat" description="Solcar" evidence="8">
    <location>
        <begin position="10"/>
        <end position="111"/>
    </location>
</feature>
<dbReference type="Gene3D" id="1.50.40.10">
    <property type="entry name" value="Mitochondrial carrier domain"/>
    <property type="match status" value="1"/>
</dbReference>
<dbReference type="PANTHER" id="PTHR24089">
    <property type="entry name" value="SOLUTE CARRIER FAMILY 25"/>
    <property type="match status" value="1"/>
</dbReference>
<feature type="repeat" description="Solcar" evidence="8">
    <location>
        <begin position="122"/>
        <end position="208"/>
    </location>
</feature>
<feature type="repeat" description="Solcar" evidence="8">
    <location>
        <begin position="222"/>
        <end position="319"/>
    </location>
</feature>
<keyword evidence="5" id="KW-1133">Transmembrane helix</keyword>
<evidence type="ECO:0000313" key="11">
    <source>
        <dbReference type="Proteomes" id="UP000027586"/>
    </source>
</evidence>
<comment type="caution">
    <text evidence="10">The sequence shown here is derived from an EMBL/GenBank/DDBJ whole genome shotgun (WGS) entry which is preliminary data.</text>
</comment>
<accession>A0A068RSW0</accession>
<evidence type="ECO:0000256" key="5">
    <source>
        <dbReference type="ARBA" id="ARBA00022989"/>
    </source>
</evidence>
<dbReference type="AlphaFoldDB" id="A0A068RSW0"/>
<dbReference type="OrthoDB" id="18574at2759"/>
<evidence type="ECO:0000256" key="3">
    <source>
        <dbReference type="ARBA" id="ARBA00022692"/>
    </source>
</evidence>
<evidence type="ECO:0000256" key="6">
    <source>
        <dbReference type="ARBA" id="ARBA00023128"/>
    </source>
</evidence>
<keyword evidence="6" id="KW-0496">Mitochondrion</keyword>
<dbReference type="GO" id="GO:0055085">
    <property type="term" value="P:transmembrane transport"/>
    <property type="evidence" value="ECO:0007669"/>
    <property type="project" value="InterPro"/>
</dbReference>
<proteinExistence type="inferred from homology"/>
<dbReference type="VEuPathDB" id="FungiDB:LCOR_04157.1"/>
<dbReference type="InterPro" id="IPR002067">
    <property type="entry name" value="MCP"/>
</dbReference>
<evidence type="ECO:0000256" key="4">
    <source>
        <dbReference type="ARBA" id="ARBA00022737"/>
    </source>
</evidence>
<dbReference type="InterPro" id="IPR018108">
    <property type="entry name" value="MCP_transmembrane"/>
</dbReference>
<dbReference type="PRINTS" id="PR00926">
    <property type="entry name" value="MITOCARRIER"/>
</dbReference>
<evidence type="ECO:0000256" key="9">
    <source>
        <dbReference type="RuleBase" id="RU000488"/>
    </source>
</evidence>
<dbReference type="PROSITE" id="PS50920">
    <property type="entry name" value="SOLCAR"/>
    <property type="match status" value="3"/>
</dbReference>
<gene>
    <name evidence="10" type="ORF">LCOR_04157.1</name>
</gene>
<protein>
    <submittedName>
        <fullName evidence="10">Mitochondrial deoxynucleotide carrier</fullName>
    </submittedName>
</protein>
<comment type="similarity">
    <text evidence="9">Belongs to the mitochondrial carrier (TC 2.A.29) family.</text>
</comment>
<evidence type="ECO:0000313" key="10">
    <source>
        <dbReference type="EMBL" id="CDH52712.1"/>
    </source>
</evidence>